<gene>
    <name evidence="2" type="ORF">RSOLAG1IB_08201</name>
</gene>
<feature type="signal peptide" evidence="1">
    <location>
        <begin position="1"/>
        <end position="22"/>
    </location>
</feature>
<reference evidence="2 3" key="1">
    <citation type="submission" date="2014-11" db="EMBL/GenBank/DDBJ databases">
        <authorList>
            <person name="Wibberg Daniel"/>
        </authorList>
    </citation>
    <scope>NUCLEOTIDE SEQUENCE [LARGE SCALE GENOMIC DNA]</scope>
    <source>
        <strain evidence="2">Rhizoctonia solani AG1-IB 7/3/14</strain>
    </source>
</reference>
<name>A0A0B7FL04_THACB</name>
<feature type="chain" id="PRO_5002127447" evidence="1">
    <location>
        <begin position="23"/>
        <end position="90"/>
    </location>
</feature>
<sequence length="90" mass="10114">MRGCRLDFCSIVFSRFLYAVESLQPAANTQLLVPGPDLNILLQDLYHLRDCDAGPYSDALLIAAARATWYAIVYGHKNILIVLRSRTSTR</sequence>
<dbReference type="AlphaFoldDB" id="A0A0B7FL04"/>
<evidence type="ECO:0000313" key="3">
    <source>
        <dbReference type="Proteomes" id="UP000059188"/>
    </source>
</evidence>
<keyword evidence="3" id="KW-1185">Reference proteome</keyword>
<evidence type="ECO:0000313" key="2">
    <source>
        <dbReference type="EMBL" id="CEL56923.1"/>
    </source>
</evidence>
<organism evidence="2 3">
    <name type="scientific">Thanatephorus cucumeris (strain AG1-IB / isolate 7/3/14)</name>
    <name type="common">Lettuce bottom rot fungus</name>
    <name type="synonym">Rhizoctonia solani</name>
    <dbReference type="NCBI Taxonomy" id="1108050"/>
    <lineage>
        <taxon>Eukaryota</taxon>
        <taxon>Fungi</taxon>
        <taxon>Dikarya</taxon>
        <taxon>Basidiomycota</taxon>
        <taxon>Agaricomycotina</taxon>
        <taxon>Agaricomycetes</taxon>
        <taxon>Cantharellales</taxon>
        <taxon>Ceratobasidiaceae</taxon>
        <taxon>Rhizoctonia</taxon>
        <taxon>Rhizoctonia solani AG-1</taxon>
    </lineage>
</organism>
<protein>
    <submittedName>
        <fullName evidence="2">Uncharacterized protein</fullName>
    </submittedName>
</protein>
<proteinExistence type="predicted"/>
<keyword evidence="1" id="KW-0732">Signal</keyword>
<evidence type="ECO:0000256" key="1">
    <source>
        <dbReference type="SAM" id="SignalP"/>
    </source>
</evidence>
<dbReference type="EMBL" id="LN679125">
    <property type="protein sequence ID" value="CEL56923.1"/>
    <property type="molecule type" value="Genomic_DNA"/>
</dbReference>
<accession>A0A0B7FL04</accession>
<dbReference type="Proteomes" id="UP000059188">
    <property type="component" value="Unassembled WGS sequence"/>
</dbReference>